<name>A0ABW7LP12_9RHOB</name>
<dbReference type="Proteomes" id="UP001609376">
    <property type="component" value="Unassembled WGS sequence"/>
</dbReference>
<evidence type="ECO:0000256" key="1">
    <source>
        <dbReference type="SAM" id="MobiDB-lite"/>
    </source>
</evidence>
<comment type="caution">
    <text evidence="3">The sequence shown here is derived from an EMBL/GenBank/DDBJ whole genome shotgun (WGS) entry which is preliminary data.</text>
</comment>
<dbReference type="EMBL" id="JBIMPR010000007">
    <property type="protein sequence ID" value="MFH5774737.1"/>
    <property type="molecule type" value="Genomic_DNA"/>
</dbReference>
<dbReference type="PANTHER" id="PTHR36057">
    <property type="match status" value="1"/>
</dbReference>
<sequence length="373" mass="39584">MASRLADTCARQGQRRLRCRGLVPLWASIAVAVTMTFAQGALAQDGGSGGADASATDGGMDSATGGGMGEGFSRSAPSAPGAGMDPGGHDEGGEGNIGLIEAPEGAPGIDADLLAGPDVGLFDDSPMVSAFAERRTAQMRNRQFGPIDHPPVVVELFTSQGCSSCPPADDMLADLADRTDILALSWHVDYWDYLGWADEFARPEFTRRQQAYAHSWGERAIYTPQLIVGGTDTLIAVRPAELMTLLDAQMARPAPIAVTSRPEQEGFQIELTPRVQIPSAVAIMLVRYAPKREVKIKAGENRGLTVTYRNVVLGVERIADWDGRAPLRLNVKAGVPSGESYPADTRHAILAQQLSGGREPRPSGAILAAIRLD</sequence>
<accession>A0ABW7LP12</accession>
<gene>
    <name evidence="3" type="ORF">ACHFJ0_10845</name>
</gene>
<proteinExistence type="predicted"/>
<evidence type="ECO:0000313" key="4">
    <source>
        <dbReference type="Proteomes" id="UP001609376"/>
    </source>
</evidence>
<dbReference type="PANTHER" id="PTHR36057:SF1">
    <property type="entry name" value="LIPOPROTEIN LIPID ATTACHMENT SITE-LIKE PROTEIN, PUTATIVE (DUF1223)-RELATED"/>
    <property type="match status" value="1"/>
</dbReference>
<reference evidence="3 4" key="1">
    <citation type="submission" date="2024-10" db="EMBL/GenBank/DDBJ databases">
        <title>Paracoccus drimophilus sp. nov., a novel bacterium from corn roots in Hunan.</title>
        <authorList>
            <person name="Li X."/>
        </authorList>
    </citation>
    <scope>NUCLEOTIDE SEQUENCE [LARGE SCALE GENOMIC DNA]</scope>
    <source>
        <strain evidence="3 4">NGMCC 1.201697</strain>
    </source>
</reference>
<dbReference type="SUPFAM" id="SSF52833">
    <property type="entry name" value="Thioredoxin-like"/>
    <property type="match status" value="1"/>
</dbReference>
<keyword evidence="2" id="KW-0472">Membrane</keyword>
<keyword evidence="4" id="KW-1185">Reference proteome</keyword>
<evidence type="ECO:0000313" key="3">
    <source>
        <dbReference type="EMBL" id="MFH5774737.1"/>
    </source>
</evidence>
<dbReference type="RefSeq" id="WP_395133806.1">
    <property type="nucleotide sequence ID" value="NZ_JBIMPR010000007.1"/>
</dbReference>
<feature type="transmembrane region" description="Helical" evidence="2">
    <location>
        <begin position="21"/>
        <end position="42"/>
    </location>
</feature>
<keyword evidence="2" id="KW-0812">Transmembrane</keyword>
<feature type="region of interest" description="Disordered" evidence="1">
    <location>
        <begin position="44"/>
        <end position="102"/>
    </location>
</feature>
<feature type="compositionally biased region" description="Low complexity" evidence="1">
    <location>
        <begin position="44"/>
        <end position="63"/>
    </location>
</feature>
<dbReference type="Pfam" id="PF06764">
    <property type="entry name" value="DUF1223"/>
    <property type="match status" value="1"/>
</dbReference>
<organism evidence="3 4">
    <name type="scientific">Paracoccus broussonetiae subsp. drimophilus</name>
    <dbReference type="NCBI Taxonomy" id="3373869"/>
    <lineage>
        <taxon>Bacteria</taxon>
        <taxon>Pseudomonadati</taxon>
        <taxon>Pseudomonadota</taxon>
        <taxon>Alphaproteobacteria</taxon>
        <taxon>Rhodobacterales</taxon>
        <taxon>Paracoccaceae</taxon>
        <taxon>Paracoccus</taxon>
        <taxon>Paracoccus broussonetiae</taxon>
    </lineage>
</organism>
<dbReference type="InterPro" id="IPR010634">
    <property type="entry name" value="DUF1223"/>
</dbReference>
<dbReference type="InterPro" id="IPR036249">
    <property type="entry name" value="Thioredoxin-like_sf"/>
</dbReference>
<evidence type="ECO:0000256" key="2">
    <source>
        <dbReference type="SAM" id="Phobius"/>
    </source>
</evidence>
<keyword evidence="2" id="KW-1133">Transmembrane helix</keyword>
<protein>
    <submittedName>
        <fullName evidence="3">DUF1223 domain-containing protein</fullName>
    </submittedName>
</protein>